<keyword evidence="11" id="KW-1185">Reference proteome</keyword>
<dbReference type="GO" id="GO:0006508">
    <property type="term" value="P:proteolysis"/>
    <property type="evidence" value="ECO:0007669"/>
    <property type="project" value="UniProtKB-KW"/>
</dbReference>
<dbReference type="EMBL" id="LR899010">
    <property type="protein sequence ID" value="CAD7082663.1"/>
    <property type="molecule type" value="Genomic_DNA"/>
</dbReference>
<dbReference type="InterPro" id="IPR043504">
    <property type="entry name" value="Peptidase_S1_PA_chymotrypsin"/>
</dbReference>
<dbReference type="PANTHER" id="PTHR24264:SF15">
    <property type="entry name" value="RIKEN CDNA 2210010C04 GENE"/>
    <property type="match status" value="1"/>
</dbReference>
<keyword evidence="6" id="KW-1015">Disulfide bond</keyword>
<dbReference type="InterPro" id="IPR033116">
    <property type="entry name" value="TRYPSIN_SER"/>
</dbReference>
<evidence type="ECO:0000256" key="3">
    <source>
        <dbReference type="ARBA" id="ARBA00022670"/>
    </source>
</evidence>
<dbReference type="GO" id="GO:0004252">
    <property type="term" value="F:serine-type endopeptidase activity"/>
    <property type="evidence" value="ECO:0007669"/>
    <property type="project" value="InterPro"/>
</dbReference>
<evidence type="ECO:0000313" key="10">
    <source>
        <dbReference type="EMBL" id="CAD7082663.1"/>
    </source>
</evidence>
<dbReference type="SMART" id="SM00020">
    <property type="entry name" value="Tryp_SPc"/>
    <property type="match status" value="1"/>
</dbReference>
<dbReference type="PANTHER" id="PTHR24264">
    <property type="entry name" value="TRYPSIN-RELATED"/>
    <property type="match status" value="1"/>
</dbReference>
<sequence length="493" mass="53730">MWALSATFVILMLMVMDIGCDQDRFVGTRRAKLGQFPAIVAIVKKTTSELFCGGTLIRPKFVLSAAHCFAERIISDALVVPTKQTKHFHAIQLAENRPPENTSCQIAGWGVLEEDSTDVSEYLIYAEIPIVGHDECQTAMPVSILNDSTLCAGAIEGGPDACSVLAMGGDVRSTPPAAASRQLIGLKTVTRHQKYNAKTLTCDYALVTLSEPVKETAFFKVAPLAKITPTTKANCKLAGWGVARKGRAATGRVLRFSALFIGDTNACRVRMATKFDNTKLCAKASRVLRSGALKKSGALRTGGDACQKKIMGGDTDLKAFNTPTRQEVDIRSIFLHEKYSWSSYEWDLAILENPVEVSEHLLFAQVYVVTYRECANAMPMPIYNKTHLCAGVAQGGVDACKGDSGGPLLCNGMLAGVVSFGHGCARKGYYGVYSDIAESLSWIEKNTIAGGKSMAINRIFKNWLWEIFVKLKAVFYIVQNLVFSIKYSCILKN</sequence>
<comment type="subcellular location">
    <subcellularLocation>
        <location evidence="1">Secreted</location>
    </subcellularLocation>
</comment>
<keyword evidence="2" id="KW-0964">Secreted</keyword>
<name>A0A7R8UKQ2_HERIL</name>
<evidence type="ECO:0000256" key="8">
    <source>
        <dbReference type="SAM" id="SignalP"/>
    </source>
</evidence>
<dbReference type="InterPro" id="IPR050127">
    <property type="entry name" value="Serine_Proteases_S1"/>
</dbReference>
<dbReference type="Proteomes" id="UP000594454">
    <property type="component" value="Chromosome 2"/>
</dbReference>
<evidence type="ECO:0000256" key="4">
    <source>
        <dbReference type="ARBA" id="ARBA00022801"/>
    </source>
</evidence>
<protein>
    <recommendedName>
        <fullName evidence="9">Peptidase S1 domain-containing protein</fullName>
    </recommendedName>
</protein>
<evidence type="ECO:0000256" key="5">
    <source>
        <dbReference type="ARBA" id="ARBA00022825"/>
    </source>
</evidence>
<organism evidence="10 11">
    <name type="scientific">Hermetia illucens</name>
    <name type="common">Black soldier fly</name>
    <dbReference type="NCBI Taxonomy" id="343691"/>
    <lineage>
        <taxon>Eukaryota</taxon>
        <taxon>Metazoa</taxon>
        <taxon>Ecdysozoa</taxon>
        <taxon>Arthropoda</taxon>
        <taxon>Hexapoda</taxon>
        <taxon>Insecta</taxon>
        <taxon>Pterygota</taxon>
        <taxon>Neoptera</taxon>
        <taxon>Endopterygota</taxon>
        <taxon>Diptera</taxon>
        <taxon>Brachycera</taxon>
        <taxon>Stratiomyomorpha</taxon>
        <taxon>Stratiomyidae</taxon>
        <taxon>Hermetiinae</taxon>
        <taxon>Hermetia</taxon>
    </lineage>
</organism>
<evidence type="ECO:0000259" key="9">
    <source>
        <dbReference type="PROSITE" id="PS50240"/>
    </source>
</evidence>
<evidence type="ECO:0000313" key="11">
    <source>
        <dbReference type="Proteomes" id="UP000594454"/>
    </source>
</evidence>
<keyword evidence="8" id="KW-0732">Signal</keyword>
<dbReference type="PROSITE" id="PS50240">
    <property type="entry name" value="TRYPSIN_DOM"/>
    <property type="match status" value="1"/>
</dbReference>
<keyword evidence="4 7" id="KW-0378">Hydrolase</keyword>
<accession>A0A7R8UKQ2</accession>
<reference evidence="10 11" key="1">
    <citation type="submission" date="2020-11" db="EMBL/GenBank/DDBJ databases">
        <authorList>
            <person name="Wallbank WR R."/>
            <person name="Pardo Diaz C."/>
            <person name="Kozak K."/>
            <person name="Martin S."/>
            <person name="Jiggins C."/>
            <person name="Moest M."/>
            <person name="Warren A I."/>
            <person name="Generalovic N T."/>
            <person name="Byers J.R.P. K."/>
            <person name="Montejo-Kovacevich G."/>
            <person name="Yen C E."/>
        </authorList>
    </citation>
    <scope>NUCLEOTIDE SEQUENCE [LARGE SCALE GENOMIC DNA]</scope>
</reference>
<evidence type="ECO:0000256" key="7">
    <source>
        <dbReference type="RuleBase" id="RU363034"/>
    </source>
</evidence>
<dbReference type="Gene3D" id="2.40.10.10">
    <property type="entry name" value="Trypsin-like serine proteases"/>
    <property type="match status" value="5"/>
</dbReference>
<proteinExistence type="predicted"/>
<keyword evidence="5 7" id="KW-0720">Serine protease</keyword>
<dbReference type="InterPro" id="IPR018114">
    <property type="entry name" value="TRYPSIN_HIS"/>
</dbReference>
<dbReference type="InterPro" id="IPR001254">
    <property type="entry name" value="Trypsin_dom"/>
</dbReference>
<dbReference type="InterPro" id="IPR009003">
    <property type="entry name" value="Peptidase_S1_PA"/>
</dbReference>
<dbReference type="PROSITE" id="PS00135">
    <property type="entry name" value="TRYPSIN_SER"/>
    <property type="match status" value="1"/>
</dbReference>
<gene>
    <name evidence="10" type="ORF">HERILL_LOCUS5680</name>
</gene>
<evidence type="ECO:0000256" key="2">
    <source>
        <dbReference type="ARBA" id="ARBA00022525"/>
    </source>
</evidence>
<dbReference type="PROSITE" id="PS00134">
    <property type="entry name" value="TRYPSIN_HIS"/>
    <property type="match status" value="1"/>
</dbReference>
<dbReference type="SUPFAM" id="SSF50494">
    <property type="entry name" value="Trypsin-like serine proteases"/>
    <property type="match status" value="3"/>
</dbReference>
<dbReference type="InParanoid" id="A0A7R8UKQ2"/>
<evidence type="ECO:0000256" key="1">
    <source>
        <dbReference type="ARBA" id="ARBA00004613"/>
    </source>
</evidence>
<feature type="domain" description="Peptidase S1" evidence="9">
    <location>
        <begin position="25"/>
        <end position="448"/>
    </location>
</feature>
<evidence type="ECO:0000256" key="6">
    <source>
        <dbReference type="ARBA" id="ARBA00023157"/>
    </source>
</evidence>
<feature type="chain" id="PRO_5031443190" description="Peptidase S1 domain-containing protein" evidence="8">
    <location>
        <begin position="21"/>
        <end position="493"/>
    </location>
</feature>
<dbReference type="CDD" id="cd00190">
    <property type="entry name" value="Tryp_SPc"/>
    <property type="match status" value="1"/>
</dbReference>
<feature type="signal peptide" evidence="8">
    <location>
        <begin position="1"/>
        <end position="20"/>
    </location>
</feature>
<dbReference type="AlphaFoldDB" id="A0A7R8UKQ2"/>
<dbReference type="GO" id="GO:0005615">
    <property type="term" value="C:extracellular space"/>
    <property type="evidence" value="ECO:0007669"/>
    <property type="project" value="TreeGrafter"/>
</dbReference>
<dbReference type="OrthoDB" id="10059102at2759"/>
<keyword evidence="3 7" id="KW-0645">Protease</keyword>
<dbReference type="Pfam" id="PF00089">
    <property type="entry name" value="Trypsin"/>
    <property type="match status" value="4"/>
</dbReference>